<evidence type="ECO:0000313" key="3">
    <source>
        <dbReference type="Proteomes" id="UP000638570"/>
    </source>
</evidence>
<keyword evidence="1" id="KW-0472">Membrane</keyword>
<keyword evidence="3" id="KW-1185">Reference proteome</keyword>
<dbReference type="Proteomes" id="UP000638570">
    <property type="component" value="Unassembled WGS sequence"/>
</dbReference>
<gene>
    <name evidence="2" type="ORF">JKV55_06055</name>
</gene>
<name>A0ABS1QPV2_9GAMM</name>
<keyword evidence="1" id="KW-1133">Transmembrane helix</keyword>
<organism evidence="2 3">
    <name type="scientific">Zobellella iuensis</name>
    <dbReference type="NCBI Taxonomy" id="2803811"/>
    <lineage>
        <taxon>Bacteria</taxon>
        <taxon>Pseudomonadati</taxon>
        <taxon>Pseudomonadota</taxon>
        <taxon>Gammaproteobacteria</taxon>
        <taxon>Aeromonadales</taxon>
        <taxon>Aeromonadaceae</taxon>
        <taxon>Zobellella</taxon>
    </lineage>
</organism>
<evidence type="ECO:0000313" key="2">
    <source>
        <dbReference type="EMBL" id="MBL1376895.1"/>
    </source>
</evidence>
<dbReference type="InterPro" id="IPR009883">
    <property type="entry name" value="YgfX"/>
</dbReference>
<evidence type="ECO:0000256" key="1">
    <source>
        <dbReference type="SAM" id="Phobius"/>
    </source>
</evidence>
<proteinExistence type="predicted"/>
<protein>
    <recommendedName>
        <fullName evidence="4">Toxin CptA</fullName>
    </recommendedName>
</protein>
<dbReference type="Pfam" id="PF07254">
    <property type="entry name" value="Cpta_toxin"/>
    <property type="match status" value="1"/>
</dbReference>
<reference evidence="3" key="1">
    <citation type="submission" date="2021-01" db="EMBL/GenBank/DDBJ databases">
        <title>Genome public.</title>
        <authorList>
            <person name="Liu C."/>
            <person name="Sun Q."/>
        </authorList>
    </citation>
    <scope>NUCLEOTIDE SEQUENCE [LARGE SCALE GENOMIC DNA]</scope>
    <source>
        <strain evidence="3">CGMCC 1.18722</strain>
    </source>
</reference>
<dbReference type="RefSeq" id="WP_202083234.1">
    <property type="nucleotide sequence ID" value="NZ_JAERTZ010000014.1"/>
</dbReference>
<feature type="transmembrane region" description="Helical" evidence="1">
    <location>
        <begin position="14"/>
        <end position="34"/>
    </location>
</feature>
<accession>A0ABS1QPV2</accession>
<comment type="caution">
    <text evidence="2">The sequence shown here is derived from an EMBL/GenBank/DDBJ whole genome shotgun (WGS) entry which is preliminary data.</text>
</comment>
<sequence>MSATRFAISAEPSLLHRCYLMAAASMLWLPASLWLEADRLAWFLPGWLLALWWLGRKGAEYRLEGEFNQGVLSLNGRSGVLSRHSRAGPGFLLLVLEGDPWPPFWLFQDAVPEKVFRRLSRQVLTGA</sequence>
<dbReference type="EMBL" id="JAERTZ010000014">
    <property type="protein sequence ID" value="MBL1376895.1"/>
    <property type="molecule type" value="Genomic_DNA"/>
</dbReference>
<keyword evidence="1" id="KW-0812">Transmembrane</keyword>
<evidence type="ECO:0008006" key="4">
    <source>
        <dbReference type="Google" id="ProtNLM"/>
    </source>
</evidence>